<name>A0A7T8JT10_CALRO</name>
<evidence type="ECO:0000313" key="2">
    <source>
        <dbReference type="EMBL" id="QQP32409.1"/>
    </source>
</evidence>
<feature type="compositionally biased region" description="Basic and acidic residues" evidence="1">
    <location>
        <begin position="37"/>
        <end position="63"/>
    </location>
</feature>
<gene>
    <name evidence="2" type="ORF">FKW44_024712</name>
</gene>
<sequence length="63" mass="7072">TTVPGLDREFDVSKRTMDHLVKSELNLRSIKGLQDNPGEKGQGKRFEEGQEVALHDETYAKGD</sequence>
<feature type="non-terminal residue" evidence="2">
    <location>
        <position position="63"/>
    </location>
</feature>
<evidence type="ECO:0000313" key="3">
    <source>
        <dbReference type="Proteomes" id="UP000595437"/>
    </source>
</evidence>
<dbReference type="EMBL" id="CP045909">
    <property type="protein sequence ID" value="QQP32409.1"/>
    <property type="molecule type" value="Genomic_DNA"/>
</dbReference>
<dbReference type="Proteomes" id="UP000595437">
    <property type="component" value="Chromosome 20"/>
</dbReference>
<protein>
    <submittedName>
        <fullName evidence="2">Uncharacterized protein</fullName>
    </submittedName>
</protein>
<feature type="region of interest" description="Disordered" evidence="1">
    <location>
        <begin position="31"/>
        <end position="63"/>
    </location>
</feature>
<organism evidence="2 3">
    <name type="scientific">Caligus rogercresseyi</name>
    <name type="common">Sea louse</name>
    <dbReference type="NCBI Taxonomy" id="217165"/>
    <lineage>
        <taxon>Eukaryota</taxon>
        <taxon>Metazoa</taxon>
        <taxon>Ecdysozoa</taxon>
        <taxon>Arthropoda</taxon>
        <taxon>Crustacea</taxon>
        <taxon>Multicrustacea</taxon>
        <taxon>Hexanauplia</taxon>
        <taxon>Copepoda</taxon>
        <taxon>Siphonostomatoida</taxon>
        <taxon>Caligidae</taxon>
        <taxon>Caligus</taxon>
    </lineage>
</organism>
<accession>A0A7T8JT10</accession>
<evidence type="ECO:0000256" key="1">
    <source>
        <dbReference type="SAM" id="MobiDB-lite"/>
    </source>
</evidence>
<feature type="non-terminal residue" evidence="2">
    <location>
        <position position="1"/>
    </location>
</feature>
<keyword evidence="3" id="KW-1185">Reference proteome</keyword>
<proteinExistence type="predicted"/>
<dbReference type="AlphaFoldDB" id="A0A7T8JT10"/>
<reference evidence="3" key="1">
    <citation type="submission" date="2021-01" db="EMBL/GenBank/DDBJ databases">
        <title>Caligus Genome Assembly.</title>
        <authorList>
            <person name="Gallardo-Escarate C."/>
        </authorList>
    </citation>
    <scope>NUCLEOTIDE SEQUENCE [LARGE SCALE GENOMIC DNA]</scope>
</reference>